<accession>A0A6P2H4P3</accession>
<comment type="subcellular location">
    <subcellularLocation>
        <location evidence="1">Membrane</location>
        <topology evidence="1">Multi-pass membrane protein</topology>
    </subcellularLocation>
</comment>
<dbReference type="Pfam" id="PF00375">
    <property type="entry name" value="SDF"/>
    <property type="match status" value="1"/>
</dbReference>
<proteinExistence type="predicted"/>
<reference evidence="6 7" key="1">
    <citation type="submission" date="2019-09" db="EMBL/GenBank/DDBJ databases">
        <authorList>
            <person name="Depoorter E."/>
        </authorList>
    </citation>
    <scope>NUCLEOTIDE SEQUENCE [LARGE SCALE GENOMIC DNA]</scope>
    <source>
        <strain evidence="6">LMG 26883</strain>
    </source>
</reference>
<protein>
    <submittedName>
        <fullName evidence="6">C4-dicarboxylate ABC transporter</fullName>
    </submittedName>
</protein>
<dbReference type="EMBL" id="CABVPP010000001">
    <property type="protein sequence ID" value="VWB11611.1"/>
    <property type="molecule type" value="Genomic_DNA"/>
</dbReference>
<organism evidence="6 7">
    <name type="scientific">Burkholderia pseudomultivorans</name>
    <dbReference type="NCBI Taxonomy" id="1207504"/>
    <lineage>
        <taxon>Bacteria</taxon>
        <taxon>Pseudomonadati</taxon>
        <taxon>Pseudomonadota</taxon>
        <taxon>Betaproteobacteria</taxon>
        <taxon>Burkholderiales</taxon>
        <taxon>Burkholderiaceae</taxon>
        <taxon>Burkholderia</taxon>
        <taxon>Burkholderia cepacia complex</taxon>
    </lineage>
</organism>
<dbReference type="GO" id="GO:0016020">
    <property type="term" value="C:membrane"/>
    <property type="evidence" value="ECO:0007669"/>
    <property type="project" value="UniProtKB-SubCell"/>
</dbReference>
<sequence length="46" mass="4622">MMLGVIVGHAWPAAGAMLEPLGDALVGLVRTTVAPIVFCTIASGIT</sequence>
<dbReference type="AlphaFoldDB" id="A0A6P2H4P3"/>
<name>A0A6P2H4P3_9BURK</name>
<dbReference type="GO" id="GO:0015293">
    <property type="term" value="F:symporter activity"/>
    <property type="evidence" value="ECO:0007669"/>
    <property type="project" value="InterPro"/>
</dbReference>
<keyword evidence="2" id="KW-0813">Transport</keyword>
<evidence type="ECO:0000256" key="3">
    <source>
        <dbReference type="ARBA" id="ARBA00022692"/>
    </source>
</evidence>
<evidence type="ECO:0000256" key="2">
    <source>
        <dbReference type="ARBA" id="ARBA00022448"/>
    </source>
</evidence>
<dbReference type="Gene3D" id="1.10.3860.10">
    <property type="entry name" value="Sodium:dicarboxylate symporter"/>
    <property type="match status" value="1"/>
</dbReference>
<keyword evidence="5" id="KW-0472">Membrane</keyword>
<gene>
    <name evidence="6" type="ORF">BPS26883_00378</name>
</gene>
<evidence type="ECO:0000256" key="4">
    <source>
        <dbReference type="ARBA" id="ARBA00022989"/>
    </source>
</evidence>
<evidence type="ECO:0000256" key="1">
    <source>
        <dbReference type="ARBA" id="ARBA00004141"/>
    </source>
</evidence>
<evidence type="ECO:0000313" key="6">
    <source>
        <dbReference type="EMBL" id="VWB11611.1"/>
    </source>
</evidence>
<dbReference type="InterPro" id="IPR001991">
    <property type="entry name" value="Na-dicarboxylate_symporter"/>
</dbReference>
<dbReference type="InterPro" id="IPR036458">
    <property type="entry name" value="Na:dicarbo_symporter_sf"/>
</dbReference>
<evidence type="ECO:0000256" key="5">
    <source>
        <dbReference type="ARBA" id="ARBA00023136"/>
    </source>
</evidence>
<dbReference type="SUPFAM" id="SSF118215">
    <property type="entry name" value="Proton glutamate symport protein"/>
    <property type="match status" value="1"/>
</dbReference>
<evidence type="ECO:0000313" key="7">
    <source>
        <dbReference type="Proteomes" id="UP000494162"/>
    </source>
</evidence>
<keyword evidence="4" id="KW-1133">Transmembrane helix</keyword>
<keyword evidence="3" id="KW-0812">Transmembrane</keyword>
<dbReference type="Proteomes" id="UP000494162">
    <property type="component" value="Unassembled WGS sequence"/>
</dbReference>